<keyword evidence="2" id="KW-1185">Reference proteome</keyword>
<dbReference type="Proteomes" id="UP000831701">
    <property type="component" value="Chromosome 17"/>
</dbReference>
<dbReference type="EMBL" id="CM041547">
    <property type="protein sequence ID" value="KAI3359499.1"/>
    <property type="molecule type" value="Genomic_DNA"/>
</dbReference>
<comment type="caution">
    <text evidence="1">The sequence shown here is derived from an EMBL/GenBank/DDBJ whole genome shotgun (WGS) entry which is preliminary data.</text>
</comment>
<evidence type="ECO:0000313" key="1">
    <source>
        <dbReference type="EMBL" id="KAI3359499.1"/>
    </source>
</evidence>
<reference evidence="1" key="1">
    <citation type="submission" date="2022-04" db="EMBL/GenBank/DDBJ databases">
        <title>Jade perch genome.</title>
        <authorList>
            <person name="Chao B."/>
        </authorList>
    </citation>
    <scope>NUCLEOTIDE SEQUENCE</scope>
    <source>
        <strain evidence="1">CB-2022</strain>
    </source>
</reference>
<organism evidence="1 2">
    <name type="scientific">Scortum barcoo</name>
    <name type="common">barcoo grunter</name>
    <dbReference type="NCBI Taxonomy" id="214431"/>
    <lineage>
        <taxon>Eukaryota</taxon>
        <taxon>Metazoa</taxon>
        <taxon>Chordata</taxon>
        <taxon>Craniata</taxon>
        <taxon>Vertebrata</taxon>
        <taxon>Euteleostomi</taxon>
        <taxon>Actinopterygii</taxon>
        <taxon>Neopterygii</taxon>
        <taxon>Teleostei</taxon>
        <taxon>Neoteleostei</taxon>
        <taxon>Acanthomorphata</taxon>
        <taxon>Eupercaria</taxon>
        <taxon>Centrarchiformes</taxon>
        <taxon>Terapontoidei</taxon>
        <taxon>Terapontidae</taxon>
        <taxon>Scortum</taxon>
    </lineage>
</organism>
<name>A0ACB8VVR8_9TELE</name>
<protein>
    <submittedName>
        <fullName evidence="1">Uncharacterized protein</fullName>
    </submittedName>
</protein>
<evidence type="ECO:0000313" key="2">
    <source>
        <dbReference type="Proteomes" id="UP000831701"/>
    </source>
</evidence>
<accession>A0ACB8VVR8</accession>
<proteinExistence type="predicted"/>
<sequence>MQSLTSRLEGFIAASPSPPAAPAPPASPHTATTAAAAPPQPPPPAPSSSLPVSAPAPASWPHHRSFPESPTSLPHGKRLRLLLCSRSDRDAGGWWIMPLNSARAGGGQRMERDFHHRRAFIMDGFSRGGSKGLSGSVGHPKGLRKPSRNSLSSIDDNRLRERGERDASAGSQVFFGVPGARTPSVSFADRATCLPQYQSLPRPLLEQRNLCSWAGPN</sequence>
<gene>
    <name evidence="1" type="ORF">L3Q82_013895</name>
</gene>